<reference evidence="1 2" key="1">
    <citation type="submission" date="2022-10" db="EMBL/GenBank/DDBJ databases">
        <title>Luteolibacter arcticus strain CCTCC AB 2014275, whole genome shotgun sequencing project.</title>
        <authorList>
            <person name="Zhao G."/>
            <person name="Shen L."/>
        </authorList>
    </citation>
    <scope>NUCLEOTIDE SEQUENCE [LARGE SCALE GENOMIC DNA]</scope>
    <source>
        <strain evidence="1 2">CCTCC AB 2014275</strain>
    </source>
</reference>
<accession>A0ABT3GD96</accession>
<protein>
    <submittedName>
        <fullName evidence="1">Uncharacterized protein</fullName>
    </submittedName>
</protein>
<dbReference type="EMBL" id="JAPDDT010000001">
    <property type="protein sequence ID" value="MCW1921581.1"/>
    <property type="molecule type" value="Genomic_DNA"/>
</dbReference>
<sequence>MKEAPASYLAHPEGSDHWRWSPAPGKTLTALARADASLKKRFVPNFVTSKRRVRVYIQMRAPEVSDQITAVKEDPTRLVTCSFLADDGPRPAWWKPTHRITIEFEGRQETFYLRPEEPEKIHYIRNDEFTDYFF</sequence>
<comment type="caution">
    <text evidence="1">The sequence shown here is derived from an EMBL/GenBank/DDBJ whole genome shotgun (WGS) entry which is preliminary data.</text>
</comment>
<evidence type="ECO:0000313" key="2">
    <source>
        <dbReference type="Proteomes" id="UP001320876"/>
    </source>
</evidence>
<gene>
    <name evidence="1" type="ORF">OKA05_03385</name>
</gene>
<name>A0ABT3GD96_9BACT</name>
<proteinExistence type="predicted"/>
<keyword evidence="2" id="KW-1185">Reference proteome</keyword>
<evidence type="ECO:0000313" key="1">
    <source>
        <dbReference type="EMBL" id="MCW1921581.1"/>
    </source>
</evidence>
<dbReference type="Proteomes" id="UP001320876">
    <property type="component" value="Unassembled WGS sequence"/>
</dbReference>
<organism evidence="1 2">
    <name type="scientific">Luteolibacter arcticus</name>
    <dbReference type="NCBI Taxonomy" id="1581411"/>
    <lineage>
        <taxon>Bacteria</taxon>
        <taxon>Pseudomonadati</taxon>
        <taxon>Verrucomicrobiota</taxon>
        <taxon>Verrucomicrobiia</taxon>
        <taxon>Verrucomicrobiales</taxon>
        <taxon>Verrucomicrobiaceae</taxon>
        <taxon>Luteolibacter</taxon>
    </lineage>
</organism>
<dbReference type="RefSeq" id="WP_264485690.1">
    <property type="nucleotide sequence ID" value="NZ_JAPDDT010000001.1"/>
</dbReference>